<reference evidence="2 3" key="1">
    <citation type="submission" date="2020-02" db="EMBL/GenBank/DDBJ databases">
        <title>Integrative conjugative elements (ICEs) and plasmids drive adaptation of Pseudomonas nitroreducens strain HBP1 to wastewater environment.</title>
        <authorList>
            <person name="Sentchilo V."/>
            <person name="Carraro N."/>
            <person name="Bertelli C."/>
            <person name="van der Meer J.R."/>
        </authorList>
    </citation>
    <scope>NUCLEOTIDE SEQUENCE [LARGE SCALE GENOMIC DNA]</scope>
    <source>
        <strain evidence="2 3">HBP1</strain>
    </source>
</reference>
<accession>A0A6G6IYJ5</accession>
<name>A0A6G6IYJ5_PSENT</name>
<sequence length="80" mass="8543">MSALKAIRKQAGVTQTQLAERVGLTQAAIGHYETGRRKPGLSECRRIVAALNDLGAECTLAEAFPEPEPQQAPMPVQLAS</sequence>
<dbReference type="Pfam" id="PF01381">
    <property type="entry name" value="HTH_3"/>
    <property type="match status" value="1"/>
</dbReference>
<dbReference type="RefSeq" id="WP_024765186.1">
    <property type="nucleotide sequence ID" value="NZ_CP049140.1"/>
</dbReference>
<dbReference type="CDD" id="cd00093">
    <property type="entry name" value="HTH_XRE"/>
    <property type="match status" value="1"/>
</dbReference>
<evidence type="ECO:0000259" key="1">
    <source>
        <dbReference type="PROSITE" id="PS50943"/>
    </source>
</evidence>
<organism evidence="2 3">
    <name type="scientific">Pseudomonas nitroreducens</name>
    <dbReference type="NCBI Taxonomy" id="46680"/>
    <lineage>
        <taxon>Bacteria</taxon>
        <taxon>Pseudomonadati</taxon>
        <taxon>Pseudomonadota</taxon>
        <taxon>Gammaproteobacteria</taxon>
        <taxon>Pseudomonadales</taxon>
        <taxon>Pseudomonadaceae</taxon>
        <taxon>Pseudomonas</taxon>
    </lineage>
</organism>
<dbReference type="AlphaFoldDB" id="A0A6G6IYJ5"/>
<evidence type="ECO:0000313" key="2">
    <source>
        <dbReference type="EMBL" id="QIE88064.1"/>
    </source>
</evidence>
<dbReference type="InterPro" id="IPR010982">
    <property type="entry name" value="Lambda_DNA-bd_dom_sf"/>
</dbReference>
<dbReference type="SUPFAM" id="SSF47413">
    <property type="entry name" value="lambda repressor-like DNA-binding domains"/>
    <property type="match status" value="1"/>
</dbReference>
<dbReference type="GO" id="GO:0003677">
    <property type="term" value="F:DNA binding"/>
    <property type="evidence" value="ECO:0007669"/>
    <property type="project" value="InterPro"/>
</dbReference>
<evidence type="ECO:0000313" key="3">
    <source>
        <dbReference type="Proteomes" id="UP000501063"/>
    </source>
</evidence>
<protein>
    <submittedName>
        <fullName evidence="2">Helix-turn-helix transcriptional regulator</fullName>
    </submittedName>
</protein>
<gene>
    <name evidence="2" type="ORF">G5B91_18020</name>
</gene>
<dbReference type="EMBL" id="CP049140">
    <property type="protein sequence ID" value="QIE88064.1"/>
    <property type="molecule type" value="Genomic_DNA"/>
</dbReference>
<dbReference type="SMART" id="SM00530">
    <property type="entry name" value="HTH_XRE"/>
    <property type="match status" value="1"/>
</dbReference>
<dbReference type="PROSITE" id="PS50943">
    <property type="entry name" value="HTH_CROC1"/>
    <property type="match status" value="1"/>
</dbReference>
<dbReference type="KEGG" id="pnt:G5B91_18020"/>
<dbReference type="Gene3D" id="1.10.260.40">
    <property type="entry name" value="lambda repressor-like DNA-binding domains"/>
    <property type="match status" value="1"/>
</dbReference>
<dbReference type="InterPro" id="IPR001387">
    <property type="entry name" value="Cro/C1-type_HTH"/>
</dbReference>
<proteinExistence type="predicted"/>
<feature type="domain" description="HTH cro/C1-type" evidence="1">
    <location>
        <begin position="4"/>
        <end position="52"/>
    </location>
</feature>
<dbReference type="Proteomes" id="UP000501063">
    <property type="component" value="Chromosome"/>
</dbReference>